<dbReference type="GO" id="GO:0003677">
    <property type="term" value="F:DNA binding"/>
    <property type="evidence" value="ECO:0007669"/>
    <property type="project" value="UniProtKB-KW"/>
</dbReference>
<evidence type="ECO:0000256" key="1">
    <source>
        <dbReference type="ARBA" id="ARBA00023125"/>
    </source>
</evidence>
<reference evidence="3" key="2">
    <citation type="submission" date="2021-04" db="EMBL/GenBank/DDBJ databases">
        <authorList>
            <person name="Gilroy R."/>
        </authorList>
    </citation>
    <scope>NUCLEOTIDE SEQUENCE</scope>
    <source>
        <strain evidence="3">1345</strain>
    </source>
</reference>
<reference evidence="3" key="1">
    <citation type="journal article" date="2021" name="PeerJ">
        <title>Extensive microbial diversity within the chicken gut microbiome revealed by metagenomics and culture.</title>
        <authorList>
            <person name="Gilroy R."/>
            <person name="Ravi A."/>
            <person name="Getino M."/>
            <person name="Pursley I."/>
            <person name="Horton D.L."/>
            <person name="Alikhan N.F."/>
            <person name="Baker D."/>
            <person name="Gharbi K."/>
            <person name="Hall N."/>
            <person name="Watson M."/>
            <person name="Adriaenssens E.M."/>
            <person name="Foster-Nyarko E."/>
            <person name="Jarju S."/>
            <person name="Secka A."/>
            <person name="Antonio M."/>
            <person name="Oren A."/>
            <person name="Chaudhuri R.R."/>
            <person name="La Ragione R."/>
            <person name="Hildebrand F."/>
            <person name="Pallen M.J."/>
        </authorList>
    </citation>
    <scope>NUCLEOTIDE SEQUENCE</scope>
    <source>
        <strain evidence="3">1345</strain>
    </source>
</reference>
<name>A0A9D2CRH5_9FIRM</name>
<dbReference type="InterPro" id="IPR010982">
    <property type="entry name" value="Lambda_DNA-bd_dom_sf"/>
</dbReference>
<sequence length="69" mass="7978">MLILFSERARLLRKEAGLSQTQLAQKLGITQRKLSYLESGQSEPDMETLCRMADFFDVTTDYLLGRTEY</sequence>
<comment type="caution">
    <text evidence="3">The sequence shown here is derived from an EMBL/GenBank/DDBJ whole genome shotgun (WGS) entry which is preliminary data.</text>
</comment>
<dbReference type="Proteomes" id="UP000886750">
    <property type="component" value="Unassembled WGS sequence"/>
</dbReference>
<dbReference type="AlphaFoldDB" id="A0A9D2CRH5"/>
<dbReference type="CDD" id="cd00093">
    <property type="entry name" value="HTH_XRE"/>
    <property type="match status" value="1"/>
</dbReference>
<accession>A0A9D2CRH5</accession>
<dbReference type="PROSITE" id="PS50943">
    <property type="entry name" value="HTH_CROC1"/>
    <property type="match status" value="1"/>
</dbReference>
<dbReference type="PANTHER" id="PTHR46558">
    <property type="entry name" value="TRACRIPTIONAL REGULATORY PROTEIN-RELATED-RELATED"/>
    <property type="match status" value="1"/>
</dbReference>
<protein>
    <submittedName>
        <fullName evidence="3">Helix-turn-helix domain-containing protein</fullName>
    </submittedName>
</protein>
<proteinExistence type="predicted"/>
<keyword evidence="1" id="KW-0238">DNA-binding</keyword>
<organism evidence="3 4">
    <name type="scientific">Candidatus Borkfalkia excrementigallinarum</name>
    <dbReference type="NCBI Taxonomy" id="2838506"/>
    <lineage>
        <taxon>Bacteria</taxon>
        <taxon>Bacillati</taxon>
        <taxon>Bacillota</taxon>
        <taxon>Clostridia</taxon>
        <taxon>Christensenellales</taxon>
        <taxon>Christensenellaceae</taxon>
        <taxon>Candidatus Borkfalkia</taxon>
    </lineage>
</organism>
<dbReference type="Pfam" id="PF01381">
    <property type="entry name" value="HTH_3"/>
    <property type="match status" value="1"/>
</dbReference>
<dbReference type="EMBL" id="DXCQ01000003">
    <property type="protein sequence ID" value="HIY96120.1"/>
    <property type="molecule type" value="Genomic_DNA"/>
</dbReference>
<dbReference type="SMART" id="SM00530">
    <property type="entry name" value="HTH_XRE"/>
    <property type="match status" value="1"/>
</dbReference>
<evidence type="ECO:0000313" key="3">
    <source>
        <dbReference type="EMBL" id="HIY96120.1"/>
    </source>
</evidence>
<dbReference type="InterPro" id="IPR001387">
    <property type="entry name" value="Cro/C1-type_HTH"/>
</dbReference>
<gene>
    <name evidence="3" type="ORF">H9729_00350</name>
</gene>
<evidence type="ECO:0000313" key="4">
    <source>
        <dbReference type="Proteomes" id="UP000886750"/>
    </source>
</evidence>
<dbReference type="SUPFAM" id="SSF47413">
    <property type="entry name" value="lambda repressor-like DNA-binding domains"/>
    <property type="match status" value="1"/>
</dbReference>
<dbReference type="PANTHER" id="PTHR46558:SF11">
    <property type="entry name" value="HTH-TYPE TRANSCRIPTIONAL REGULATOR XRE"/>
    <property type="match status" value="1"/>
</dbReference>
<dbReference type="Gene3D" id="1.10.260.40">
    <property type="entry name" value="lambda repressor-like DNA-binding domains"/>
    <property type="match status" value="1"/>
</dbReference>
<feature type="domain" description="HTH cro/C1-type" evidence="2">
    <location>
        <begin position="10"/>
        <end position="63"/>
    </location>
</feature>
<evidence type="ECO:0000259" key="2">
    <source>
        <dbReference type="PROSITE" id="PS50943"/>
    </source>
</evidence>